<dbReference type="PANTHER" id="PTHR42920">
    <property type="entry name" value="OS03G0707200 PROTEIN-RELATED"/>
    <property type="match status" value="1"/>
</dbReference>
<evidence type="ECO:0000256" key="6">
    <source>
        <dbReference type="SAM" id="Phobius"/>
    </source>
</evidence>
<evidence type="ECO:0000256" key="5">
    <source>
        <dbReference type="ARBA" id="ARBA00023136"/>
    </source>
</evidence>
<gene>
    <name evidence="8" type="ORF">DN062_14585</name>
</gene>
<feature type="transmembrane region" description="Helical" evidence="6">
    <location>
        <begin position="98"/>
        <end position="119"/>
    </location>
</feature>
<dbReference type="AlphaFoldDB" id="A0A364NJB5"/>
<feature type="transmembrane region" description="Helical" evidence="6">
    <location>
        <begin position="278"/>
        <end position="297"/>
    </location>
</feature>
<dbReference type="Gene3D" id="1.10.3730.20">
    <property type="match status" value="1"/>
</dbReference>
<feature type="transmembrane region" description="Helical" evidence="6">
    <location>
        <begin position="126"/>
        <end position="147"/>
    </location>
</feature>
<comment type="caution">
    <text evidence="8">The sequence shown here is derived from an EMBL/GenBank/DDBJ whole genome shotgun (WGS) entry which is preliminary data.</text>
</comment>
<keyword evidence="5 6" id="KW-0472">Membrane</keyword>
<evidence type="ECO:0000256" key="2">
    <source>
        <dbReference type="ARBA" id="ARBA00022475"/>
    </source>
</evidence>
<accession>A0A364NJB5</accession>
<dbReference type="OrthoDB" id="4167046at2"/>
<dbReference type="GO" id="GO:0005886">
    <property type="term" value="C:plasma membrane"/>
    <property type="evidence" value="ECO:0007669"/>
    <property type="project" value="UniProtKB-SubCell"/>
</dbReference>
<dbReference type="Proteomes" id="UP000250744">
    <property type="component" value="Unassembled WGS sequence"/>
</dbReference>
<feature type="transmembrane region" description="Helical" evidence="6">
    <location>
        <begin position="253"/>
        <end position="272"/>
    </location>
</feature>
<feature type="transmembrane region" description="Helical" evidence="6">
    <location>
        <begin position="159"/>
        <end position="177"/>
    </location>
</feature>
<keyword evidence="2" id="KW-1003">Cell membrane</keyword>
<reference evidence="8 9" key="1">
    <citation type="submission" date="2018-06" db="EMBL/GenBank/DDBJ databases">
        <title>Nitrincola tibetense sp. nov., isolated from Lake XuguoCo on Tibetan Plateau.</title>
        <authorList>
            <person name="Xing P."/>
        </authorList>
    </citation>
    <scope>NUCLEOTIDE SEQUENCE [LARGE SCALE GENOMIC DNA]</scope>
    <source>
        <strain evidence="9">xg18</strain>
    </source>
</reference>
<evidence type="ECO:0000313" key="8">
    <source>
        <dbReference type="EMBL" id="RAU17134.1"/>
    </source>
</evidence>
<dbReference type="InterPro" id="IPR051258">
    <property type="entry name" value="Diverse_Substrate_Transporter"/>
</dbReference>
<feature type="transmembrane region" description="Helical" evidence="6">
    <location>
        <begin position="189"/>
        <end position="207"/>
    </location>
</feature>
<keyword evidence="3 6" id="KW-0812">Transmembrane</keyword>
<dbReference type="SUPFAM" id="SSF103481">
    <property type="entry name" value="Multidrug resistance efflux transporter EmrE"/>
    <property type="match status" value="2"/>
</dbReference>
<dbReference type="Pfam" id="PF00892">
    <property type="entry name" value="EamA"/>
    <property type="match status" value="2"/>
</dbReference>
<dbReference type="RefSeq" id="WP_112160039.1">
    <property type="nucleotide sequence ID" value="NZ_QKRX01000012.1"/>
</dbReference>
<evidence type="ECO:0000313" key="9">
    <source>
        <dbReference type="Proteomes" id="UP000250744"/>
    </source>
</evidence>
<dbReference type="InterPro" id="IPR037185">
    <property type="entry name" value="EmrE-like"/>
</dbReference>
<sequence>MKTRSILIAYLLLIATTLFWGGNFVVGRAVSAEIPPLALSWWRWTFALVIILPFSAHLLWKKRHILGRDWLYLLLVSFLGVCNFNSFVYLGLQTSPATDALLLLSACPVMILLLSRFIFGVRISYLQIMGVALSLIGVMTIITEGSISHFSALLSGNQGRFWILAAVFSWALYSVLLRKRSAELTGLEFFSITAILGLALITPFYLYEHFIQQRHIAFNTTSVSTLIYVSVFASVLAFLFWNQGVQVLGANQTGYFIHLIPVWGILLASLFLNEKLYVFHWVGMILIFSGIAMATRLSHKRVHP</sequence>
<keyword evidence="9" id="KW-1185">Reference proteome</keyword>
<feature type="transmembrane region" description="Helical" evidence="6">
    <location>
        <begin position="222"/>
        <end position="241"/>
    </location>
</feature>
<evidence type="ECO:0000256" key="3">
    <source>
        <dbReference type="ARBA" id="ARBA00022692"/>
    </source>
</evidence>
<evidence type="ECO:0000259" key="7">
    <source>
        <dbReference type="Pfam" id="PF00892"/>
    </source>
</evidence>
<dbReference type="EMBL" id="QKRX01000012">
    <property type="protein sequence ID" value="RAU17134.1"/>
    <property type="molecule type" value="Genomic_DNA"/>
</dbReference>
<dbReference type="InterPro" id="IPR000620">
    <property type="entry name" value="EamA_dom"/>
</dbReference>
<comment type="subcellular location">
    <subcellularLocation>
        <location evidence="1">Cell membrane</location>
        <topology evidence="1">Multi-pass membrane protein</topology>
    </subcellularLocation>
</comment>
<name>A0A364NJB5_9GAMM</name>
<organism evidence="8 9">
    <name type="scientific">Nitrincola tibetensis</name>
    <dbReference type="NCBI Taxonomy" id="2219697"/>
    <lineage>
        <taxon>Bacteria</taxon>
        <taxon>Pseudomonadati</taxon>
        <taxon>Pseudomonadota</taxon>
        <taxon>Gammaproteobacteria</taxon>
        <taxon>Oceanospirillales</taxon>
        <taxon>Oceanospirillaceae</taxon>
        <taxon>Nitrincola</taxon>
    </lineage>
</organism>
<feature type="transmembrane region" description="Helical" evidence="6">
    <location>
        <begin position="41"/>
        <end position="60"/>
    </location>
</feature>
<keyword evidence="4 6" id="KW-1133">Transmembrane helix</keyword>
<feature type="transmembrane region" description="Helical" evidence="6">
    <location>
        <begin position="72"/>
        <end position="92"/>
    </location>
</feature>
<feature type="domain" description="EamA" evidence="7">
    <location>
        <begin position="159"/>
        <end position="294"/>
    </location>
</feature>
<protein>
    <submittedName>
        <fullName evidence="8">EamA/RhaT family transporter</fullName>
    </submittedName>
</protein>
<feature type="domain" description="EamA" evidence="7">
    <location>
        <begin position="8"/>
        <end position="142"/>
    </location>
</feature>
<evidence type="ECO:0000256" key="4">
    <source>
        <dbReference type="ARBA" id="ARBA00022989"/>
    </source>
</evidence>
<dbReference type="PANTHER" id="PTHR42920:SF11">
    <property type="entry name" value="INNER MEMBRANE PROTEIN YTFF"/>
    <property type="match status" value="1"/>
</dbReference>
<evidence type="ECO:0000256" key="1">
    <source>
        <dbReference type="ARBA" id="ARBA00004651"/>
    </source>
</evidence>
<proteinExistence type="predicted"/>